<dbReference type="InterPro" id="IPR056637">
    <property type="entry name" value="DUF7735"/>
</dbReference>
<protein>
    <recommendedName>
        <fullName evidence="3">DUF7735 domain-containing protein</fullName>
    </recommendedName>
</protein>
<keyword evidence="2" id="KW-0732">Signal</keyword>
<keyword evidence="5" id="KW-1185">Reference proteome</keyword>
<feature type="chain" id="PRO_5047507380" description="DUF7735 domain-containing protein" evidence="2">
    <location>
        <begin position="25"/>
        <end position="224"/>
    </location>
</feature>
<accession>A0ABY0HDN2</accession>
<proteinExistence type="predicted"/>
<evidence type="ECO:0000313" key="4">
    <source>
        <dbReference type="EMBL" id="RYO88247.1"/>
    </source>
</evidence>
<evidence type="ECO:0000259" key="3">
    <source>
        <dbReference type="Pfam" id="PF24870"/>
    </source>
</evidence>
<evidence type="ECO:0000313" key="5">
    <source>
        <dbReference type="Proteomes" id="UP000294003"/>
    </source>
</evidence>
<reference evidence="4 5" key="1">
    <citation type="submission" date="2018-06" db="EMBL/GenBank/DDBJ databases">
        <title>Complete Genomes of Monosporascus.</title>
        <authorList>
            <person name="Robinson A.J."/>
            <person name="Natvig D.O."/>
        </authorList>
    </citation>
    <scope>NUCLEOTIDE SEQUENCE [LARGE SCALE GENOMIC DNA]</scope>
    <source>
        <strain evidence="4 5">CBS 609.92</strain>
    </source>
</reference>
<feature type="compositionally biased region" description="Basic and acidic residues" evidence="1">
    <location>
        <begin position="172"/>
        <end position="181"/>
    </location>
</feature>
<dbReference type="Pfam" id="PF24870">
    <property type="entry name" value="DUF7735"/>
    <property type="match status" value="1"/>
</dbReference>
<dbReference type="Proteomes" id="UP000294003">
    <property type="component" value="Unassembled WGS sequence"/>
</dbReference>
<organism evidence="4 5">
    <name type="scientific">Monosporascus cannonballus</name>
    <dbReference type="NCBI Taxonomy" id="155416"/>
    <lineage>
        <taxon>Eukaryota</taxon>
        <taxon>Fungi</taxon>
        <taxon>Dikarya</taxon>
        <taxon>Ascomycota</taxon>
        <taxon>Pezizomycotina</taxon>
        <taxon>Sordariomycetes</taxon>
        <taxon>Xylariomycetidae</taxon>
        <taxon>Xylariales</taxon>
        <taxon>Xylariales incertae sedis</taxon>
        <taxon>Monosporascus</taxon>
    </lineage>
</organism>
<evidence type="ECO:0000256" key="1">
    <source>
        <dbReference type="SAM" id="MobiDB-lite"/>
    </source>
</evidence>
<feature type="domain" description="DUF7735" evidence="3">
    <location>
        <begin position="71"/>
        <end position="138"/>
    </location>
</feature>
<name>A0ABY0HDN2_9PEZI</name>
<dbReference type="EMBL" id="QJNS01000090">
    <property type="protein sequence ID" value="RYO88247.1"/>
    <property type="molecule type" value="Genomic_DNA"/>
</dbReference>
<gene>
    <name evidence="4" type="ORF">DL762_003852</name>
</gene>
<comment type="caution">
    <text evidence="4">The sequence shown here is derived from an EMBL/GenBank/DDBJ whole genome shotgun (WGS) entry which is preliminary data.</text>
</comment>
<feature type="signal peptide" evidence="2">
    <location>
        <begin position="1"/>
        <end position="24"/>
    </location>
</feature>
<evidence type="ECO:0000256" key="2">
    <source>
        <dbReference type="SAM" id="SignalP"/>
    </source>
</evidence>
<feature type="region of interest" description="Disordered" evidence="1">
    <location>
        <begin position="162"/>
        <end position="204"/>
    </location>
</feature>
<sequence length="224" mass="23153">MYIQSLTPTLTLLVTVGIAARCSAQGLGFSNIFPGSGGSAETADPQATTGLTEECLSSELALFSSFPTLTNDGLSSAIVSFVMAASTADPSEQYCGITTALPESLRGDYSAYDAQVTSWYSAQSASLQQHLSGCYNTHIGPQIASYFEAVVTYTAAGCSGTPPAQPVFSTENDPRPTDEPQRNGNDGTADQNADDDPDSAASRPTGMLAGAAALTILLWAVAIM</sequence>